<dbReference type="PANTHER" id="PTHR47074:SF11">
    <property type="entry name" value="REVERSE TRANSCRIPTASE-LIKE PROTEIN"/>
    <property type="match status" value="1"/>
</dbReference>
<dbReference type="EMBL" id="OZ034820">
    <property type="protein sequence ID" value="CAL1399165.1"/>
    <property type="molecule type" value="Genomic_DNA"/>
</dbReference>
<dbReference type="Proteomes" id="UP001497516">
    <property type="component" value="Chromosome 7"/>
</dbReference>
<evidence type="ECO:0000259" key="1">
    <source>
        <dbReference type="Pfam" id="PF13456"/>
    </source>
</evidence>
<dbReference type="PANTHER" id="PTHR47074">
    <property type="entry name" value="BNAC02G40300D PROTEIN"/>
    <property type="match status" value="1"/>
</dbReference>
<name>A0AAV2FLM3_9ROSI</name>
<dbReference type="InterPro" id="IPR002156">
    <property type="entry name" value="RNaseH_domain"/>
</dbReference>
<proteinExistence type="predicted"/>
<organism evidence="2 3">
    <name type="scientific">Linum trigynum</name>
    <dbReference type="NCBI Taxonomy" id="586398"/>
    <lineage>
        <taxon>Eukaryota</taxon>
        <taxon>Viridiplantae</taxon>
        <taxon>Streptophyta</taxon>
        <taxon>Embryophyta</taxon>
        <taxon>Tracheophyta</taxon>
        <taxon>Spermatophyta</taxon>
        <taxon>Magnoliopsida</taxon>
        <taxon>eudicotyledons</taxon>
        <taxon>Gunneridae</taxon>
        <taxon>Pentapetalae</taxon>
        <taxon>rosids</taxon>
        <taxon>fabids</taxon>
        <taxon>Malpighiales</taxon>
        <taxon>Linaceae</taxon>
        <taxon>Linum</taxon>
    </lineage>
</organism>
<dbReference type="GO" id="GO:0003676">
    <property type="term" value="F:nucleic acid binding"/>
    <property type="evidence" value="ECO:0007669"/>
    <property type="project" value="InterPro"/>
</dbReference>
<keyword evidence="3" id="KW-1185">Reference proteome</keyword>
<sequence>MTRIIIDLHAAEDPLQIVGKARRKEFKLNSDAWLFHLSGIGLGAIIRDWRGAFKGATTMKEEGRCRPIEVEAEAVLMGIREANIRELSPLIVESDCQVLIRKLSEGEEDWMELGVWCQEIWKLAEVNSRMSRIQVKWVFAPRSANGVAHWLAHSIGVWNNQIVWVDEPPNSLLYLLDGDLGRAPVGPV</sequence>
<dbReference type="Gene3D" id="3.30.420.10">
    <property type="entry name" value="Ribonuclease H-like superfamily/Ribonuclease H"/>
    <property type="match status" value="1"/>
</dbReference>
<dbReference type="GO" id="GO:0004523">
    <property type="term" value="F:RNA-DNA hybrid ribonuclease activity"/>
    <property type="evidence" value="ECO:0007669"/>
    <property type="project" value="InterPro"/>
</dbReference>
<dbReference type="InterPro" id="IPR052929">
    <property type="entry name" value="RNase_H-like_EbsB-rel"/>
</dbReference>
<gene>
    <name evidence="2" type="ORF">LTRI10_LOCUS39356</name>
</gene>
<feature type="domain" description="RNase H type-1" evidence="1">
    <location>
        <begin position="37"/>
        <end position="154"/>
    </location>
</feature>
<reference evidence="2 3" key="1">
    <citation type="submission" date="2024-04" db="EMBL/GenBank/DDBJ databases">
        <authorList>
            <person name="Fracassetti M."/>
        </authorList>
    </citation>
    <scope>NUCLEOTIDE SEQUENCE [LARGE SCALE GENOMIC DNA]</scope>
</reference>
<dbReference type="InterPro" id="IPR012337">
    <property type="entry name" value="RNaseH-like_sf"/>
</dbReference>
<evidence type="ECO:0000313" key="3">
    <source>
        <dbReference type="Proteomes" id="UP001497516"/>
    </source>
</evidence>
<protein>
    <recommendedName>
        <fullName evidence="1">RNase H type-1 domain-containing protein</fullName>
    </recommendedName>
</protein>
<dbReference type="InterPro" id="IPR036397">
    <property type="entry name" value="RNaseH_sf"/>
</dbReference>
<dbReference type="AlphaFoldDB" id="A0AAV2FLM3"/>
<dbReference type="Pfam" id="PF13456">
    <property type="entry name" value="RVT_3"/>
    <property type="match status" value="1"/>
</dbReference>
<dbReference type="CDD" id="cd06222">
    <property type="entry name" value="RNase_H_like"/>
    <property type="match status" value="1"/>
</dbReference>
<dbReference type="SUPFAM" id="SSF53098">
    <property type="entry name" value="Ribonuclease H-like"/>
    <property type="match status" value="1"/>
</dbReference>
<evidence type="ECO:0000313" key="2">
    <source>
        <dbReference type="EMBL" id="CAL1399165.1"/>
    </source>
</evidence>
<dbReference type="InterPro" id="IPR044730">
    <property type="entry name" value="RNase_H-like_dom_plant"/>
</dbReference>
<accession>A0AAV2FLM3</accession>